<organism evidence="2 3">
    <name type="scientific">Mucor saturninus</name>
    <dbReference type="NCBI Taxonomy" id="64648"/>
    <lineage>
        <taxon>Eukaryota</taxon>
        <taxon>Fungi</taxon>
        <taxon>Fungi incertae sedis</taxon>
        <taxon>Mucoromycota</taxon>
        <taxon>Mucoromycotina</taxon>
        <taxon>Mucoromycetes</taxon>
        <taxon>Mucorales</taxon>
        <taxon>Mucorineae</taxon>
        <taxon>Mucoraceae</taxon>
        <taxon>Mucor</taxon>
    </lineage>
</organism>
<dbReference type="EMBL" id="JAEPRD010000054">
    <property type="protein sequence ID" value="KAG2203100.1"/>
    <property type="molecule type" value="Genomic_DNA"/>
</dbReference>
<evidence type="ECO:0000313" key="3">
    <source>
        <dbReference type="Proteomes" id="UP000603453"/>
    </source>
</evidence>
<dbReference type="OrthoDB" id="1099063at2759"/>
<sequence length="233" mass="27260">MSIALLRIPRRLVKPSACLFHSTRHVRSDQQRPKEYELRVGYAIATLQDDLPLFFANGLTEPEIYSTDIVLSDPHYTKLSIHSRTAYLTISQMLKWSTNLYYDDIQVQVTKMRVLGDDEDLHDDDDDDSMSMSSIQETESDMKERGIVKRLQVNWKMQGIKHPSPLLLQPVERVRHIEGVFIYKFDHLGFIREHRIQRIVPPPSRRVLLLHSLSVRLRALFWEKRSPVLNPGF</sequence>
<feature type="region of interest" description="Disordered" evidence="1">
    <location>
        <begin position="118"/>
        <end position="137"/>
    </location>
</feature>
<gene>
    <name evidence="2" type="ORF">INT47_004907</name>
</gene>
<dbReference type="InterPro" id="IPR018790">
    <property type="entry name" value="DUF2358"/>
</dbReference>
<proteinExistence type="predicted"/>
<keyword evidence="3" id="KW-1185">Reference proteome</keyword>
<name>A0A8H7R3W3_9FUNG</name>
<dbReference type="AlphaFoldDB" id="A0A8H7R3W3"/>
<evidence type="ECO:0000256" key="1">
    <source>
        <dbReference type="SAM" id="MobiDB-lite"/>
    </source>
</evidence>
<protein>
    <submittedName>
        <fullName evidence="2">Uncharacterized protein</fullName>
    </submittedName>
</protein>
<accession>A0A8H7R3W3</accession>
<evidence type="ECO:0000313" key="2">
    <source>
        <dbReference type="EMBL" id="KAG2203100.1"/>
    </source>
</evidence>
<dbReference type="PANTHER" id="PTHR31094:SF2">
    <property type="entry name" value="RIKEN CDNA 2310061I04 GENE"/>
    <property type="match status" value="1"/>
</dbReference>
<dbReference type="Pfam" id="PF10184">
    <property type="entry name" value="DUF2358"/>
    <property type="match status" value="1"/>
</dbReference>
<comment type="caution">
    <text evidence="2">The sequence shown here is derived from an EMBL/GenBank/DDBJ whole genome shotgun (WGS) entry which is preliminary data.</text>
</comment>
<dbReference type="PANTHER" id="PTHR31094">
    <property type="entry name" value="RIKEN CDNA 2310061I04 GENE"/>
    <property type="match status" value="1"/>
</dbReference>
<feature type="compositionally biased region" description="Acidic residues" evidence="1">
    <location>
        <begin position="118"/>
        <end position="129"/>
    </location>
</feature>
<reference evidence="2" key="1">
    <citation type="submission" date="2020-12" db="EMBL/GenBank/DDBJ databases">
        <title>Metabolic potential, ecology and presence of endohyphal bacteria is reflected in genomic diversity of Mucoromycotina.</title>
        <authorList>
            <person name="Muszewska A."/>
            <person name="Okrasinska A."/>
            <person name="Steczkiewicz K."/>
            <person name="Drgas O."/>
            <person name="Orlowska M."/>
            <person name="Perlinska-Lenart U."/>
            <person name="Aleksandrzak-Piekarczyk T."/>
            <person name="Szatraj K."/>
            <person name="Zielenkiewicz U."/>
            <person name="Pilsyk S."/>
            <person name="Malc E."/>
            <person name="Mieczkowski P."/>
            <person name="Kruszewska J.S."/>
            <person name="Biernat P."/>
            <person name="Pawlowska J."/>
        </authorList>
    </citation>
    <scope>NUCLEOTIDE SEQUENCE</scope>
    <source>
        <strain evidence="2">WA0000017839</strain>
    </source>
</reference>
<dbReference type="Proteomes" id="UP000603453">
    <property type="component" value="Unassembled WGS sequence"/>
</dbReference>